<sequence>MASLMEKDILAYYNYTNNNIYINVSGMAYPYSYYISGISIILKNGSYIVYDSYSGGSNSLQIIVKGANNRITTYNSLPVSLTPNSSALIIVSNIKSNPIGISISVVNGKSIASIPVENVQQIISALKTSGVVYIVPPVTKIITNKYFNVTFNINFINSTSVHVIGNGQVKGDDYNWSVSFDEQTKSNIGYVYKKGTNDNTINFSNGTNITFTSVPSGYYYYYNISDLYFYNNTQIDYICYPNPSSGILFVNQNTNVSITYTCPKPHD</sequence>
<dbReference type="EMBL" id="CP003378">
    <property type="protein sequence ID" value="AFZ70967.1"/>
    <property type="molecule type" value="Genomic_DNA"/>
</dbReference>
<protein>
    <submittedName>
        <fullName evidence="1">Uncharacterized protein</fullName>
    </submittedName>
</protein>
<name>L0ACU6_CALLD</name>
<dbReference type="HOGENOM" id="CLU_1040518_0_0_2"/>
<dbReference type="InParanoid" id="L0ACU6"/>
<proteinExistence type="predicted"/>
<dbReference type="KEGG" id="clg:Calag_1250"/>
<evidence type="ECO:0000313" key="2">
    <source>
        <dbReference type="Proteomes" id="UP000010469"/>
    </source>
</evidence>
<gene>
    <name evidence="1" type="ordered locus">Calag_1250</name>
</gene>
<organism evidence="1 2">
    <name type="scientific">Caldisphaera lagunensis (strain DSM 15908 / JCM 11604 / ANMR 0165 / IC-154)</name>
    <dbReference type="NCBI Taxonomy" id="1056495"/>
    <lineage>
        <taxon>Archaea</taxon>
        <taxon>Thermoproteota</taxon>
        <taxon>Thermoprotei</taxon>
        <taxon>Acidilobales</taxon>
        <taxon>Caldisphaeraceae</taxon>
        <taxon>Caldisphaera</taxon>
    </lineage>
</organism>
<evidence type="ECO:0000313" key="1">
    <source>
        <dbReference type="EMBL" id="AFZ70967.1"/>
    </source>
</evidence>
<reference evidence="2" key="1">
    <citation type="submission" date="2012-03" db="EMBL/GenBank/DDBJ databases">
        <title>Complete genome of Caldisphaera lagunensis DSM 15908.</title>
        <authorList>
            <person name="Lucas S."/>
            <person name="Copeland A."/>
            <person name="Lapidus A."/>
            <person name="Glavina del Rio T."/>
            <person name="Dalin E."/>
            <person name="Tice H."/>
            <person name="Bruce D."/>
            <person name="Goodwin L."/>
            <person name="Pitluck S."/>
            <person name="Peters L."/>
            <person name="Mikhailova N."/>
            <person name="Teshima H."/>
            <person name="Kyrpides N."/>
            <person name="Mavromatis K."/>
            <person name="Ivanova N."/>
            <person name="Brettin T."/>
            <person name="Detter J.C."/>
            <person name="Han C."/>
            <person name="Larimer F."/>
            <person name="Land M."/>
            <person name="Hauser L."/>
            <person name="Markowitz V."/>
            <person name="Cheng J.-F."/>
            <person name="Hugenholtz P."/>
            <person name="Woyke T."/>
            <person name="Wu D."/>
            <person name="Spring S."/>
            <person name="Schroeder M."/>
            <person name="Brambilla E."/>
            <person name="Klenk H.-P."/>
            <person name="Eisen J.A."/>
        </authorList>
    </citation>
    <scope>NUCLEOTIDE SEQUENCE [LARGE SCALE GENOMIC DNA]</scope>
    <source>
        <strain evidence="2">DSM 15908 / JCM 11604 / IC-154</strain>
    </source>
</reference>
<dbReference type="Proteomes" id="UP000010469">
    <property type="component" value="Chromosome"/>
</dbReference>
<dbReference type="AlphaFoldDB" id="L0ACU6"/>
<keyword evidence="2" id="KW-1185">Reference proteome</keyword>
<accession>L0ACU6</accession>